<dbReference type="SUPFAM" id="SSF56672">
    <property type="entry name" value="DNA/RNA polymerases"/>
    <property type="match status" value="1"/>
</dbReference>
<dbReference type="PANTHER" id="PTHR33064:SF29">
    <property type="entry name" value="PEPTIDASE A2 DOMAIN-CONTAINING PROTEIN-RELATED"/>
    <property type="match status" value="1"/>
</dbReference>
<dbReference type="InterPro" id="IPR043502">
    <property type="entry name" value="DNA/RNA_pol_sf"/>
</dbReference>
<dbReference type="Proteomes" id="UP001501940">
    <property type="component" value="Chromosome 8"/>
</dbReference>
<dbReference type="InterPro" id="IPR001969">
    <property type="entry name" value="Aspartic_peptidase_AS"/>
</dbReference>
<dbReference type="Ensembl" id="ENSAOCT00000008566.2">
    <property type="protein sequence ID" value="ENSAOCP00000022208.2"/>
    <property type="gene ID" value="ENSAOCG00000002505.2"/>
</dbReference>
<reference evidence="3 4" key="1">
    <citation type="submission" date="2022-01" db="EMBL/GenBank/DDBJ databases">
        <title>A chromosome-scale genome assembly of the false clownfish, Amphiprion ocellaris.</title>
        <authorList>
            <person name="Ryu T."/>
        </authorList>
    </citation>
    <scope>NUCLEOTIDE SEQUENCE [LARGE SCALE GENOMIC DNA]</scope>
</reference>
<dbReference type="Gene3D" id="2.40.70.10">
    <property type="entry name" value="Acid Proteases"/>
    <property type="match status" value="1"/>
</dbReference>
<evidence type="ECO:0000256" key="1">
    <source>
        <dbReference type="ARBA" id="ARBA00022801"/>
    </source>
</evidence>
<dbReference type="PANTHER" id="PTHR33064">
    <property type="entry name" value="POL PROTEIN"/>
    <property type="match status" value="1"/>
</dbReference>
<feature type="domain" description="Peptidase A2" evidence="2">
    <location>
        <begin position="7"/>
        <end position="87"/>
    </location>
</feature>
<evidence type="ECO:0000313" key="3">
    <source>
        <dbReference type="Ensembl" id="ENSAOCP00000022208.2"/>
    </source>
</evidence>
<dbReference type="Pfam" id="PF00077">
    <property type="entry name" value="RVP"/>
    <property type="match status" value="1"/>
</dbReference>
<evidence type="ECO:0000313" key="4">
    <source>
        <dbReference type="Proteomes" id="UP001501940"/>
    </source>
</evidence>
<accession>A0A3Q1C8M2</accession>
<dbReference type="InterPro" id="IPR000477">
    <property type="entry name" value="RT_dom"/>
</dbReference>
<dbReference type="OMA" id="WASSSND"/>
<dbReference type="GeneTree" id="ENSGT00940000163417"/>
<protein>
    <recommendedName>
        <fullName evidence="2">Peptidase A2 domain-containing protein</fullName>
    </recommendedName>
</protein>
<keyword evidence="4" id="KW-1185">Reference proteome</keyword>
<dbReference type="InterPro" id="IPR021109">
    <property type="entry name" value="Peptidase_aspartic_dom_sf"/>
</dbReference>
<dbReference type="AlphaFoldDB" id="A0A3Q1C8M2"/>
<dbReference type="PROSITE" id="PS50175">
    <property type="entry name" value="ASP_PROT_RETROV"/>
    <property type="match status" value="1"/>
</dbReference>
<dbReference type="Pfam" id="PF00078">
    <property type="entry name" value="RVT_1"/>
    <property type="match status" value="1"/>
</dbReference>
<dbReference type="InterPro" id="IPR051320">
    <property type="entry name" value="Viral_Replic_Matur_Polypro"/>
</dbReference>
<name>A0A3Q1C8M2_AMPOC</name>
<dbReference type="PROSITE" id="PS00141">
    <property type="entry name" value="ASP_PROTEASE"/>
    <property type="match status" value="1"/>
</dbReference>
<proteinExistence type="predicted"/>
<sequence length="313" mass="34292">MTTAKETKFLVDTGASLSTLNANSINLKTSKKKVRAVGVGGIPMHSPVSEPALVCIGPFTESVSNFITSHSFLLSDTTPANLLGRDLLCKLNCTIYYTPGGIFLETNQDNTPAVLNALIDLNQVTDIEQGELHDRIVASVPSSVWASSSNDVGLIRAAEPVQILLKPDAHLPMIAQYPLSHEKREGIRPVIKSLLDQGIIVPCNSSCNTPMLPVKKPGKLEYRFVQDLRAINKIVLPRFPLVPNPTTILSTIPVNSSNYTVIDLCSAFFSIPIHKDSQYLFAFTYEGQQHTFTRLPQGYMNLLQFSQGPLVMI</sequence>
<keyword evidence="1" id="KW-0378">Hydrolase</keyword>
<dbReference type="Gene3D" id="3.10.10.10">
    <property type="entry name" value="HIV Type 1 Reverse Transcriptase, subunit A, domain 1"/>
    <property type="match status" value="1"/>
</dbReference>
<organism evidence="3 4">
    <name type="scientific">Amphiprion ocellaris</name>
    <name type="common">Clown anemonefish</name>
    <dbReference type="NCBI Taxonomy" id="80972"/>
    <lineage>
        <taxon>Eukaryota</taxon>
        <taxon>Metazoa</taxon>
        <taxon>Chordata</taxon>
        <taxon>Craniata</taxon>
        <taxon>Vertebrata</taxon>
        <taxon>Euteleostomi</taxon>
        <taxon>Actinopterygii</taxon>
        <taxon>Neopterygii</taxon>
        <taxon>Teleostei</taxon>
        <taxon>Neoteleostei</taxon>
        <taxon>Acanthomorphata</taxon>
        <taxon>Ovalentaria</taxon>
        <taxon>Pomacentridae</taxon>
        <taxon>Amphiprion</taxon>
    </lineage>
</organism>
<dbReference type="GO" id="GO:0006508">
    <property type="term" value="P:proteolysis"/>
    <property type="evidence" value="ECO:0007669"/>
    <property type="project" value="InterPro"/>
</dbReference>
<dbReference type="InterPro" id="IPR001995">
    <property type="entry name" value="Peptidase_A2_cat"/>
</dbReference>
<evidence type="ECO:0000259" key="2">
    <source>
        <dbReference type="PROSITE" id="PS50175"/>
    </source>
</evidence>
<dbReference type="SUPFAM" id="SSF50630">
    <property type="entry name" value="Acid proteases"/>
    <property type="match status" value="1"/>
</dbReference>
<reference evidence="3" key="3">
    <citation type="submission" date="2025-09" db="UniProtKB">
        <authorList>
            <consortium name="Ensembl"/>
        </authorList>
    </citation>
    <scope>IDENTIFICATION</scope>
</reference>
<dbReference type="GO" id="GO:0004190">
    <property type="term" value="F:aspartic-type endopeptidase activity"/>
    <property type="evidence" value="ECO:0007669"/>
    <property type="project" value="InterPro"/>
</dbReference>
<reference evidence="3" key="2">
    <citation type="submission" date="2025-08" db="UniProtKB">
        <authorList>
            <consortium name="Ensembl"/>
        </authorList>
    </citation>
    <scope>IDENTIFICATION</scope>
</reference>
<dbReference type="InterPro" id="IPR018061">
    <property type="entry name" value="Retropepsins"/>
</dbReference>